<reference evidence="8 9" key="1">
    <citation type="submission" date="2019-10" db="EMBL/GenBank/DDBJ databases">
        <title>Nocardia macrotermitis sp. nov. and Nocardia aurantia sp. nov., isolated from the gut of fungus growing-termite Macrotermes natalensis.</title>
        <authorList>
            <person name="Benndorf R."/>
            <person name="Schwitalla J."/>
            <person name="Martin K."/>
            <person name="De Beer W."/>
            <person name="Kaster A.-K."/>
            <person name="Vollmers J."/>
            <person name="Poulsen M."/>
            <person name="Beemelmanns C."/>
        </authorList>
    </citation>
    <scope>NUCLEOTIDE SEQUENCE [LARGE SCALE GENOMIC DNA]</scope>
    <source>
        <strain evidence="8 9">RB20</strain>
    </source>
</reference>
<dbReference type="InterPro" id="IPR022907">
    <property type="entry name" value="VapC_family"/>
</dbReference>
<evidence type="ECO:0000313" key="8">
    <source>
        <dbReference type="EMBL" id="MQY23157.1"/>
    </source>
</evidence>
<protein>
    <recommendedName>
        <fullName evidence="6">Ribonuclease VapC</fullName>
        <shortName evidence="6">RNase VapC</shortName>
        <ecNumber evidence="6">3.1.-.-</ecNumber>
    </recommendedName>
    <alternativeName>
        <fullName evidence="6">Toxin VapC</fullName>
    </alternativeName>
</protein>
<evidence type="ECO:0000256" key="2">
    <source>
        <dbReference type="ARBA" id="ARBA00022722"/>
    </source>
</evidence>
<evidence type="ECO:0000256" key="6">
    <source>
        <dbReference type="HAMAP-Rule" id="MF_00265"/>
    </source>
</evidence>
<keyword evidence="6" id="KW-0800">Toxin</keyword>
<dbReference type="InterPro" id="IPR002716">
    <property type="entry name" value="PIN_dom"/>
</dbReference>
<evidence type="ECO:0000313" key="9">
    <source>
        <dbReference type="Proteomes" id="UP000438448"/>
    </source>
</evidence>
<dbReference type="GO" id="GO:0004540">
    <property type="term" value="F:RNA nuclease activity"/>
    <property type="evidence" value="ECO:0007669"/>
    <property type="project" value="InterPro"/>
</dbReference>
<name>A0A7K0DBQ9_9NOCA</name>
<evidence type="ECO:0000259" key="7">
    <source>
        <dbReference type="Pfam" id="PF01850"/>
    </source>
</evidence>
<dbReference type="GO" id="GO:0016787">
    <property type="term" value="F:hydrolase activity"/>
    <property type="evidence" value="ECO:0007669"/>
    <property type="project" value="UniProtKB-KW"/>
</dbReference>
<keyword evidence="9" id="KW-1185">Reference proteome</keyword>
<keyword evidence="4 6" id="KW-0378">Hydrolase</keyword>
<dbReference type="Proteomes" id="UP000438448">
    <property type="component" value="Unassembled WGS sequence"/>
</dbReference>
<sequence length="132" mass="14723">MTDYYLDTSVAVRIILGHSPEAATWFDNATASRSDRVISSRLLRTEITRVLRREGLPVAARDQIIDYVHLVAVDHAVLNEAEAIISHIRTLDAIHLASALRCGLDELVIVTHDKNMTHVAEQLGFPIHDPVH</sequence>
<gene>
    <name evidence="6" type="primary">vapC</name>
    <name evidence="8" type="ORF">NRB20_62840</name>
</gene>
<feature type="binding site" evidence="6">
    <location>
        <position position="92"/>
    </location>
    <ligand>
        <name>Mg(2+)</name>
        <dbReference type="ChEBI" id="CHEBI:18420"/>
    </ligand>
</feature>
<dbReference type="EMBL" id="WEGK01000017">
    <property type="protein sequence ID" value="MQY23157.1"/>
    <property type="molecule type" value="Genomic_DNA"/>
</dbReference>
<keyword evidence="3 6" id="KW-0479">Metal-binding</keyword>
<feature type="domain" description="PIN" evidence="7">
    <location>
        <begin position="4"/>
        <end position="121"/>
    </location>
</feature>
<dbReference type="HAMAP" id="MF_00265">
    <property type="entry name" value="VapC_Nob1"/>
    <property type="match status" value="1"/>
</dbReference>
<evidence type="ECO:0000256" key="4">
    <source>
        <dbReference type="ARBA" id="ARBA00022801"/>
    </source>
</evidence>
<evidence type="ECO:0000256" key="3">
    <source>
        <dbReference type="ARBA" id="ARBA00022723"/>
    </source>
</evidence>
<feature type="binding site" evidence="6">
    <location>
        <position position="7"/>
    </location>
    <ligand>
        <name>Mg(2+)</name>
        <dbReference type="ChEBI" id="CHEBI:18420"/>
    </ligand>
</feature>
<dbReference type="AlphaFoldDB" id="A0A7K0DBQ9"/>
<dbReference type="EC" id="3.1.-.-" evidence="6"/>
<dbReference type="RefSeq" id="WP_319945612.1">
    <property type="nucleotide sequence ID" value="NZ_WEGK01000017.1"/>
</dbReference>
<keyword evidence="5 6" id="KW-0460">Magnesium</keyword>
<comment type="cofactor">
    <cofactor evidence="6">
        <name>Mg(2+)</name>
        <dbReference type="ChEBI" id="CHEBI:18420"/>
    </cofactor>
</comment>
<dbReference type="Gene3D" id="3.40.50.1010">
    <property type="entry name" value="5'-nuclease"/>
    <property type="match status" value="1"/>
</dbReference>
<keyword evidence="2 6" id="KW-0540">Nuclease</keyword>
<dbReference type="SUPFAM" id="SSF88723">
    <property type="entry name" value="PIN domain-like"/>
    <property type="match status" value="1"/>
</dbReference>
<keyword evidence="1 6" id="KW-1277">Toxin-antitoxin system</keyword>
<evidence type="ECO:0000256" key="5">
    <source>
        <dbReference type="ARBA" id="ARBA00022842"/>
    </source>
</evidence>
<dbReference type="Pfam" id="PF01850">
    <property type="entry name" value="PIN"/>
    <property type="match status" value="1"/>
</dbReference>
<comment type="similarity">
    <text evidence="6">Belongs to the PINc/VapC protein family.</text>
</comment>
<dbReference type="CDD" id="cd09874">
    <property type="entry name" value="PIN_MT3492-like"/>
    <property type="match status" value="1"/>
</dbReference>
<evidence type="ECO:0000256" key="1">
    <source>
        <dbReference type="ARBA" id="ARBA00022649"/>
    </source>
</evidence>
<comment type="function">
    <text evidence="6">Toxic component of a toxin-antitoxin (TA) system. An RNase.</text>
</comment>
<dbReference type="GO" id="GO:0090729">
    <property type="term" value="F:toxin activity"/>
    <property type="evidence" value="ECO:0007669"/>
    <property type="project" value="UniProtKB-KW"/>
</dbReference>
<comment type="caution">
    <text evidence="8">The sequence shown here is derived from an EMBL/GenBank/DDBJ whole genome shotgun (WGS) entry which is preliminary data.</text>
</comment>
<dbReference type="InterPro" id="IPR029060">
    <property type="entry name" value="PIN-like_dom_sf"/>
</dbReference>
<organism evidence="8 9">
    <name type="scientific">Nocardia macrotermitis</name>
    <dbReference type="NCBI Taxonomy" id="2585198"/>
    <lineage>
        <taxon>Bacteria</taxon>
        <taxon>Bacillati</taxon>
        <taxon>Actinomycetota</taxon>
        <taxon>Actinomycetes</taxon>
        <taxon>Mycobacteriales</taxon>
        <taxon>Nocardiaceae</taxon>
        <taxon>Nocardia</taxon>
    </lineage>
</organism>
<proteinExistence type="inferred from homology"/>
<accession>A0A7K0DBQ9</accession>
<dbReference type="GO" id="GO:0000287">
    <property type="term" value="F:magnesium ion binding"/>
    <property type="evidence" value="ECO:0007669"/>
    <property type="project" value="UniProtKB-UniRule"/>
</dbReference>